<dbReference type="PANTHER" id="PTHR33451">
    <property type="entry name" value="MALATE-2H(+)/NA(+)-LACTATE ANTIPORTER"/>
    <property type="match status" value="1"/>
</dbReference>
<dbReference type="GO" id="GO:0015297">
    <property type="term" value="F:antiporter activity"/>
    <property type="evidence" value="ECO:0007669"/>
    <property type="project" value="UniProtKB-KW"/>
</dbReference>
<dbReference type="OrthoDB" id="9762978at2"/>
<evidence type="ECO:0000256" key="1">
    <source>
        <dbReference type="ARBA" id="ARBA00004651"/>
    </source>
</evidence>
<organism evidence="11 12">
    <name type="scientific">Olsenella uli (strain ATCC 49627 / DSM 7084 / CCUG 31166 / CIP 109912 / JCM 12494 / LMG 11480 / NCIMB 702895 / VPI D76D-27C)</name>
    <name type="common">Lactobacillus uli</name>
    <dbReference type="NCBI Taxonomy" id="633147"/>
    <lineage>
        <taxon>Bacteria</taxon>
        <taxon>Bacillati</taxon>
        <taxon>Actinomycetota</taxon>
        <taxon>Coriobacteriia</taxon>
        <taxon>Coriobacteriales</taxon>
        <taxon>Atopobiaceae</taxon>
        <taxon>Olsenella</taxon>
    </lineage>
</organism>
<keyword evidence="7 9" id="KW-0472">Membrane</keyword>
<evidence type="ECO:0000256" key="4">
    <source>
        <dbReference type="ARBA" id="ARBA00022475"/>
    </source>
</evidence>
<dbReference type="eggNOG" id="COG1757">
    <property type="taxonomic scope" value="Bacteria"/>
</dbReference>
<feature type="transmembrane region" description="Helical" evidence="9">
    <location>
        <begin position="246"/>
        <end position="264"/>
    </location>
</feature>
<evidence type="ECO:0000256" key="9">
    <source>
        <dbReference type="SAM" id="Phobius"/>
    </source>
</evidence>
<keyword evidence="12" id="KW-1185">Reference proteome</keyword>
<evidence type="ECO:0000256" key="8">
    <source>
        <dbReference type="ARBA" id="ARBA00038435"/>
    </source>
</evidence>
<dbReference type="RefSeq" id="WP_013252236.1">
    <property type="nucleotide sequence ID" value="NC_014363.1"/>
</dbReference>
<dbReference type="EMBL" id="CP002106">
    <property type="protein sequence ID" value="ADK68484.1"/>
    <property type="molecule type" value="Genomic_DNA"/>
</dbReference>
<feature type="transmembrane region" description="Helical" evidence="9">
    <location>
        <begin position="311"/>
        <end position="330"/>
    </location>
</feature>
<feature type="transmembrane region" description="Helical" evidence="9">
    <location>
        <begin position="336"/>
        <end position="361"/>
    </location>
</feature>
<reference evidence="11 12" key="1">
    <citation type="journal article" date="2010" name="Stand. Genomic Sci.">
        <title>Complete genome sequence of Olsenella uli type strain (VPI D76D-27C).</title>
        <authorList>
            <person name="Goker M."/>
            <person name="Held B."/>
            <person name="Lucas S."/>
            <person name="Nolan M."/>
            <person name="Yasawong M."/>
            <person name="Glavina Del Rio T."/>
            <person name="Tice H."/>
            <person name="Cheng J.F."/>
            <person name="Bruce D."/>
            <person name="Detter J.C."/>
            <person name="Tapia R."/>
            <person name="Han C."/>
            <person name="Goodwin L."/>
            <person name="Pitluck S."/>
            <person name="Liolios K."/>
            <person name="Ivanova N."/>
            <person name="Mavromatis K."/>
            <person name="Mikhailova N."/>
            <person name="Pati A."/>
            <person name="Chen A."/>
            <person name="Palaniappan K."/>
            <person name="Land M."/>
            <person name="Hauser L."/>
            <person name="Chang Y.J."/>
            <person name="Jeffries C.D."/>
            <person name="Rohde M."/>
            <person name="Sikorski J."/>
            <person name="Pukall R."/>
            <person name="Woyke T."/>
            <person name="Bristow J."/>
            <person name="Eisen J.A."/>
            <person name="Markowitz V."/>
            <person name="Hugenholtz P."/>
            <person name="Kyrpides N.C."/>
            <person name="Klenk H.P."/>
            <person name="Lapidus A."/>
        </authorList>
    </citation>
    <scope>NUCLEOTIDE SEQUENCE [LARGE SCALE GENOMIC DNA]</scope>
    <source>
        <strain evidence="12">ATCC 49627 / DSM 7084 / CIP 109912 / JCM 12494 / NCIMB 702895 / VPI D76D-27C</strain>
    </source>
</reference>
<dbReference type="PANTHER" id="PTHR33451:SF3">
    <property type="entry name" value="MALATE-2H(+)_NA(+)-LACTATE ANTIPORTER"/>
    <property type="match status" value="1"/>
</dbReference>
<evidence type="ECO:0000256" key="7">
    <source>
        <dbReference type="ARBA" id="ARBA00023136"/>
    </source>
</evidence>
<feature type="transmembrane region" description="Helical" evidence="9">
    <location>
        <begin position="222"/>
        <end position="239"/>
    </location>
</feature>
<feature type="transmembrane region" description="Helical" evidence="9">
    <location>
        <begin position="382"/>
        <end position="403"/>
    </location>
</feature>
<evidence type="ECO:0000313" key="11">
    <source>
        <dbReference type="EMBL" id="ADK68484.1"/>
    </source>
</evidence>
<dbReference type="AlphaFoldDB" id="E1QWI1"/>
<dbReference type="HOGENOM" id="CLU_033405_1_0_11"/>
<evidence type="ECO:0000259" key="10">
    <source>
        <dbReference type="Pfam" id="PF03553"/>
    </source>
</evidence>
<evidence type="ECO:0000313" key="12">
    <source>
        <dbReference type="Proteomes" id="UP000000333"/>
    </source>
</evidence>
<keyword evidence="4" id="KW-1003">Cell membrane</keyword>
<feature type="transmembrane region" description="Helical" evidence="9">
    <location>
        <begin position="409"/>
        <end position="428"/>
    </location>
</feature>
<comment type="similarity">
    <text evidence="8">Belongs to the NhaC Na(+)/H(+) (TC 2.A.35) antiporter family.</text>
</comment>
<evidence type="ECO:0000256" key="5">
    <source>
        <dbReference type="ARBA" id="ARBA00022692"/>
    </source>
</evidence>
<dbReference type="Pfam" id="PF03553">
    <property type="entry name" value="Na_H_antiporter"/>
    <property type="match status" value="1"/>
</dbReference>
<dbReference type="PATRIC" id="fig|633147.7.peg.144"/>
<comment type="subcellular location">
    <subcellularLocation>
        <location evidence="1">Cell membrane</location>
        <topology evidence="1">Multi-pass membrane protein</topology>
    </subcellularLocation>
</comment>
<evidence type="ECO:0000256" key="2">
    <source>
        <dbReference type="ARBA" id="ARBA00022448"/>
    </source>
</evidence>
<keyword evidence="6 9" id="KW-1133">Transmembrane helix</keyword>
<dbReference type="InterPro" id="IPR018461">
    <property type="entry name" value="Na/H_Antiport_NhaC-like_C"/>
</dbReference>
<dbReference type="STRING" id="633147.Olsu_1379"/>
<protein>
    <submittedName>
        <fullName evidence="11">Na+/H+ antiporter NhaC</fullName>
    </submittedName>
</protein>
<proteinExistence type="inferred from homology"/>
<name>E1QWI1_OLSUV</name>
<keyword evidence="3" id="KW-0050">Antiport</keyword>
<feature type="transmembrane region" description="Helical" evidence="9">
    <location>
        <begin position="60"/>
        <end position="79"/>
    </location>
</feature>
<accession>E1QWI1</accession>
<dbReference type="InterPro" id="IPR052180">
    <property type="entry name" value="NhaC_Na-H+_Antiporter"/>
</dbReference>
<dbReference type="Proteomes" id="UP000000333">
    <property type="component" value="Chromosome"/>
</dbReference>
<sequence>MVESAVLVLFAAMLVGGVIAGVPLLALLALGLLLFCAYAVYRGHGIREIARMVLQGPRTAIPVLGMFVLIGALTASWRASGTIPAITCWSVQMVNPRTLVIASFLLCAAMSMLTGSSFAAAATVGVICVAIAGAMRADMALVGGAVLSGSFVGDRCSPLSSTANLVATLTHTHVFDNVRRMIRIGAIPFALSCVVYVTLGVSSGGTGMAPSFRGSFAASFDLSWVTILPTLVVLTLSLARVNVTRTLLASLGCALAICTLVQHMPLEQIPNMLVFGYHSQNLAIARMVNGGGIASMIDIILIVAMASTYAGIFEGTGLLLGLTEFVNRVARGATPFASVLVTSIVTCAVACDQVVALMLTAQLCADTERGGSALALDLENSAAIIPAVIPWSTSCIGIIAFVGMPLTSVAFNCLCYLIPLWTLAVSVYQHRHPAFVHGRCGRLLGLDARDDARDDASG</sequence>
<keyword evidence="2" id="KW-0813">Transport</keyword>
<dbReference type="KEGG" id="ols:Olsu_1379"/>
<feature type="transmembrane region" description="Helical" evidence="9">
    <location>
        <begin position="99"/>
        <end position="132"/>
    </location>
</feature>
<dbReference type="GO" id="GO:0005886">
    <property type="term" value="C:plasma membrane"/>
    <property type="evidence" value="ECO:0007669"/>
    <property type="project" value="UniProtKB-SubCell"/>
</dbReference>
<gene>
    <name evidence="11" type="ordered locus">Olsu_1379</name>
</gene>
<feature type="domain" description="Na+/H+ antiporter NhaC-like C-terminal" evidence="10">
    <location>
        <begin position="152"/>
        <end position="418"/>
    </location>
</feature>
<feature type="transmembrane region" description="Helical" evidence="9">
    <location>
        <begin position="181"/>
        <end position="202"/>
    </location>
</feature>
<keyword evidence="5 9" id="KW-0812">Transmembrane</keyword>
<evidence type="ECO:0000256" key="3">
    <source>
        <dbReference type="ARBA" id="ARBA00022449"/>
    </source>
</evidence>
<feature type="transmembrane region" description="Helical" evidence="9">
    <location>
        <begin position="6"/>
        <end position="39"/>
    </location>
</feature>
<evidence type="ECO:0000256" key="6">
    <source>
        <dbReference type="ARBA" id="ARBA00022989"/>
    </source>
</evidence>
<dbReference type="GeneID" id="78512782"/>